<dbReference type="FunFam" id="1.10.287.130:FF:000038">
    <property type="entry name" value="Sensory transduction histidine kinase"/>
    <property type="match status" value="1"/>
</dbReference>
<evidence type="ECO:0000256" key="6">
    <source>
        <dbReference type="ARBA" id="ARBA00022741"/>
    </source>
</evidence>
<dbReference type="EC" id="2.7.13.3" evidence="3"/>
<dbReference type="PROSITE" id="PS50109">
    <property type="entry name" value="HIS_KIN"/>
    <property type="match status" value="1"/>
</dbReference>
<dbReference type="PRINTS" id="PR00344">
    <property type="entry name" value="BCTRLSENSOR"/>
</dbReference>
<feature type="modified residue" description="4-aspartylphosphate" evidence="12">
    <location>
        <position position="849"/>
    </location>
</feature>
<sequence>MVHPAEKRVQPSTRGPRFQELESYAQDIVETVREPLLILDTTLRVRSANRAFYQTFHVSADQTEDRLIYELGNGQWDIPNLRTLLDEVMRTSSVFNDFELEHTFPTIGTRVMLLNARKLRPGSHAELLVLAMEDVTERRRAEAELKAIETYAQDIVDTVREPLIILDPDLRVHSANGAFYQTFRVSKDETEDRLIYELGNGQWNIPDLRTLLDEVMQTSSVFNDFELEHTFPTIGTRVMLLNARKLRPGSHAELIVLAMEDVTERRQAEADLAAIETYAQDIVDTVREPLIILDPDLRVHSANGAFYQTFHVSKDETEDRLIYELGNGQWDIPVLRTLLDEVMRTSSVFNDFELEHDFPAIGTRVMLLNARKLRPGSHAELVVLAMEDVTERRRAEAELKAIETYAQDIVDTVRKPLLILDPELRVHSANRSFYQTFEVSAEETENRLVYELGNGQWDIPALRTLLEEIIPASTVFNDFELEHDFPTIGRRVMLLNARRLQAGHHGELFLLALEDVTERRRAEEEVARAREAAETANRTKSLFLANMSHELRTPLNAILGYSEMLYEDAVEEGMGSFAADLEKIGTAGKHLLALINDILDLSKIEAGKMELFLEDFDIAEMMAEVTDTLAPLVQTSRNRLHVVSTPDLGDMHADQVKVRQALFNLLSNAVKFTEDGEIRVHAGREHMDGREWIVFGITDTGIGMSPEQIVKLFKDFTQADASTTRRFGGTGLGLALTRRFCQMMGGDVTVSSQEGVGSVFTIKLPAVVSGPDPDPADAISPLLAAVISGTADHMAPGSNCVLVIDDDPMQRDLMQRFLSREGFRVLVASDGAEGLRLAREMRPVAITLDVMMPGMDGWSVLAALKADPDLSTIPVVMLTMVDDPQRGTRLGASEFATKPVDRGRLSRILRRYTCGDGPCAVLVVDNDANARGVVRALLQAEGWSVSEAGNGRAALEMMAREVPRLIILDLMMPEMDGFAFTDEVRRHPEWNTIPMVVITSHDLSRAERHRLNGNVQVLLRKPGEAPERLLHRVRELIGEHGVARPMILRKGGERRALPA</sequence>
<dbReference type="InterPro" id="IPR003661">
    <property type="entry name" value="HisK_dim/P_dom"/>
</dbReference>
<dbReference type="InterPro" id="IPR036097">
    <property type="entry name" value="HisK_dim/P_sf"/>
</dbReference>
<feature type="domain" description="Histidine kinase" evidence="13">
    <location>
        <begin position="546"/>
        <end position="768"/>
    </location>
</feature>
<dbReference type="CDD" id="cd16922">
    <property type="entry name" value="HATPase_EvgS-ArcB-TorS-like"/>
    <property type="match status" value="1"/>
</dbReference>
<comment type="catalytic activity">
    <reaction evidence="1">
        <text>ATP + protein L-histidine = ADP + protein N-phospho-L-histidine.</text>
        <dbReference type="EC" id="2.7.13.3"/>
    </reaction>
</comment>
<keyword evidence="8" id="KW-0067">ATP-binding</keyword>
<dbReference type="GO" id="GO:0005524">
    <property type="term" value="F:ATP binding"/>
    <property type="evidence" value="ECO:0007669"/>
    <property type="project" value="UniProtKB-KW"/>
</dbReference>
<dbReference type="SMART" id="SM00448">
    <property type="entry name" value="REC"/>
    <property type="match status" value="2"/>
</dbReference>
<dbReference type="AlphaFoldDB" id="A0A841GKA5"/>
<evidence type="ECO:0000256" key="12">
    <source>
        <dbReference type="PROSITE-ProRule" id="PRU00169"/>
    </source>
</evidence>
<dbReference type="Pfam" id="PF02518">
    <property type="entry name" value="HATPase_c"/>
    <property type="match status" value="1"/>
</dbReference>
<dbReference type="InterPro" id="IPR035965">
    <property type="entry name" value="PAS-like_dom_sf"/>
</dbReference>
<protein>
    <recommendedName>
        <fullName evidence="3">histidine kinase</fullName>
        <ecNumber evidence="3">2.7.13.3</ecNumber>
    </recommendedName>
</protein>
<dbReference type="EMBL" id="JACHIA010000002">
    <property type="protein sequence ID" value="MBB6069151.1"/>
    <property type="molecule type" value="Genomic_DNA"/>
</dbReference>
<dbReference type="SUPFAM" id="SSF47384">
    <property type="entry name" value="Homodimeric domain of signal transducing histidine kinase"/>
    <property type="match status" value="1"/>
</dbReference>
<gene>
    <name evidence="15" type="ORF">HNQ61_000766</name>
</gene>
<dbReference type="Gene3D" id="3.30.450.20">
    <property type="entry name" value="PAS domain"/>
    <property type="match status" value="4"/>
</dbReference>
<dbReference type="Gene3D" id="1.10.287.130">
    <property type="match status" value="1"/>
</dbReference>
<dbReference type="Gene3D" id="3.30.565.10">
    <property type="entry name" value="Histidine kinase-like ATPase, C-terminal domain"/>
    <property type="match status" value="1"/>
</dbReference>
<keyword evidence="6" id="KW-0547">Nucleotide-binding</keyword>
<dbReference type="InterPro" id="IPR004358">
    <property type="entry name" value="Sig_transdc_His_kin-like_C"/>
</dbReference>
<feature type="modified residue" description="4-aspartylphosphate" evidence="12">
    <location>
        <position position="969"/>
    </location>
</feature>
<comment type="caution">
    <text evidence="15">The sequence shown here is derived from an EMBL/GenBank/DDBJ whole genome shotgun (WGS) entry which is preliminary data.</text>
</comment>
<evidence type="ECO:0000256" key="9">
    <source>
        <dbReference type="ARBA" id="ARBA00023012"/>
    </source>
</evidence>
<dbReference type="InterPro" id="IPR001789">
    <property type="entry name" value="Sig_transdc_resp-reg_receiver"/>
</dbReference>
<dbReference type="PROSITE" id="PS50110">
    <property type="entry name" value="RESPONSE_REGULATORY"/>
    <property type="match status" value="2"/>
</dbReference>
<keyword evidence="4 12" id="KW-0597">Phosphoprotein</keyword>
<evidence type="ECO:0000256" key="4">
    <source>
        <dbReference type="ARBA" id="ARBA00022553"/>
    </source>
</evidence>
<dbReference type="RefSeq" id="WP_170038146.1">
    <property type="nucleotide sequence ID" value="NZ_JABDTL010000002.1"/>
</dbReference>
<name>A0A841GKA5_9BACT</name>
<evidence type="ECO:0000256" key="3">
    <source>
        <dbReference type="ARBA" id="ARBA00012438"/>
    </source>
</evidence>
<keyword evidence="16" id="KW-1185">Reference proteome</keyword>
<dbReference type="InterPro" id="IPR005467">
    <property type="entry name" value="His_kinase_dom"/>
</dbReference>
<dbReference type="Pfam" id="PF08448">
    <property type="entry name" value="PAS_4"/>
    <property type="match status" value="4"/>
</dbReference>
<dbReference type="FunFam" id="3.30.565.10:FF:000010">
    <property type="entry name" value="Sensor histidine kinase RcsC"/>
    <property type="match status" value="1"/>
</dbReference>
<dbReference type="InterPro" id="IPR003594">
    <property type="entry name" value="HATPase_dom"/>
</dbReference>
<dbReference type="SMART" id="SM00388">
    <property type="entry name" value="HisKA"/>
    <property type="match status" value="1"/>
</dbReference>
<keyword evidence="10" id="KW-0472">Membrane</keyword>
<dbReference type="SUPFAM" id="SSF55874">
    <property type="entry name" value="ATPase domain of HSP90 chaperone/DNA topoisomerase II/histidine kinase"/>
    <property type="match status" value="1"/>
</dbReference>
<evidence type="ECO:0000256" key="7">
    <source>
        <dbReference type="ARBA" id="ARBA00022777"/>
    </source>
</evidence>
<accession>A0A841GKA5</accession>
<dbReference type="SUPFAM" id="SSF55785">
    <property type="entry name" value="PYP-like sensor domain (PAS domain)"/>
    <property type="match status" value="4"/>
</dbReference>
<dbReference type="PANTHER" id="PTHR43047">
    <property type="entry name" value="TWO-COMPONENT HISTIDINE PROTEIN KINASE"/>
    <property type="match status" value="1"/>
</dbReference>
<evidence type="ECO:0000256" key="2">
    <source>
        <dbReference type="ARBA" id="ARBA00004370"/>
    </source>
</evidence>
<dbReference type="Proteomes" id="UP000582837">
    <property type="component" value="Unassembled WGS sequence"/>
</dbReference>
<reference evidence="15 16" key="1">
    <citation type="submission" date="2020-08" db="EMBL/GenBank/DDBJ databases">
        <title>Genomic Encyclopedia of Type Strains, Phase IV (KMG-IV): sequencing the most valuable type-strain genomes for metagenomic binning, comparative biology and taxonomic classification.</title>
        <authorList>
            <person name="Goeker M."/>
        </authorList>
    </citation>
    <scope>NUCLEOTIDE SEQUENCE [LARGE SCALE GENOMIC DNA]</scope>
    <source>
        <strain evidence="15 16">DSM 29007</strain>
    </source>
</reference>
<dbReference type="CDD" id="cd00082">
    <property type="entry name" value="HisKA"/>
    <property type="match status" value="1"/>
</dbReference>
<dbReference type="GO" id="GO:0000155">
    <property type="term" value="F:phosphorelay sensor kinase activity"/>
    <property type="evidence" value="ECO:0007669"/>
    <property type="project" value="InterPro"/>
</dbReference>
<evidence type="ECO:0000256" key="11">
    <source>
        <dbReference type="ARBA" id="ARBA00023306"/>
    </source>
</evidence>
<evidence type="ECO:0000259" key="14">
    <source>
        <dbReference type="PROSITE" id="PS50110"/>
    </source>
</evidence>
<proteinExistence type="predicted"/>
<dbReference type="InterPro" id="IPR011006">
    <property type="entry name" value="CheY-like_superfamily"/>
</dbReference>
<dbReference type="Pfam" id="PF00512">
    <property type="entry name" value="HisKA"/>
    <property type="match status" value="1"/>
</dbReference>
<dbReference type="GO" id="GO:0009927">
    <property type="term" value="F:histidine phosphotransfer kinase activity"/>
    <property type="evidence" value="ECO:0007669"/>
    <property type="project" value="TreeGrafter"/>
</dbReference>
<dbReference type="SMART" id="SM00091">
    <property type="entry name" value="PAS"/>
    <property type="match status" value="4"/>
</dbReference>
<dbReference type="SMART" id="SM00387">
    <property type="entry name" value="HATPase_c"/>
    <property type="match status" value="1"/>
</dbReference>
<dbReference type="Pfam" id="PF00072">
    <property type="entry name" value="Response_reg"/>
    <property type="match status" value="2"/>
</dbReference>
<keyword evidence="11" id="KW-0131">Cell cycle</keyword>
<dbReference type="InterPro" id="IPR000014">
    <property type="entry name" value="PAS"/>
</dbReference>
<evidence type="ECO:0000256" key="1">
    <source>
        <dbReference type="ARBA" id="ARBA00000085"/>
    </source>
</evidence>
<comment type="subcellular location">
    <subcellularLocation>
        <location evidence="2">Membrane</location>
    </subcellularLocation>
</comment>
<evidence type="ECO:0000256" key="10">
    <source>
        <dbReference type="ARBA" id="ARBA00023136"/>
    </source>
</evidence>
<keyword evidence="5" id="KW-0808">Transferase</keyword>
<evidence type="ECO:0000256" key="8">
    <source>
        <dbReference type="ARBA" id="ARBA00022840"/>
    </source>
</evidence>
<evidence type="ECO:0000313" key="16">
    <source>
        <dbReference type="Proteomes" id="UP000582837"/>
    </source>
</evidence>
<keyword evidence="7 15" id="KW-0418">Kinase</keyword>
<evidence type="ECO:0000313" key="15">
    <source>
        <dbReference type="EMBL" id="MBB6069151.1"/>
    </source>
</evidence>
<dbReference type="SUPFAM" id="SSF52172">
    <property type="entry name" value="CheY-like"/>
    <property type="match status" value="2"/>
</dbReference>
<dbReference type="InterPro" id="IPR013656">
    <property type="entry name" value="PAS_4"/>
</dbReference>
<keyword evidence="9" id="KW-0902">Two-component regulatory system</keyword>
<feature type="domain" description="Response regulatory" evidence="14">
    <location>
        <begin position="920"/>
        <end position="1036"/>
    </location>
</feature>
<evidence type="ECO:0000256" key="5">
    <source>
        <dbReference type="ARBA" id="ARBA00022679"/>
    </source>
</evidence>
<feature type="domain" description="Response regulatory" evidence="14">
    <location>
        <begin position="800"/>
        <end position="913"/>
    </location>
</feature>
<organism evidence="15 16">
    <name type="scientific">Longimicrobium terrae</name>
    <dbReference type="NCBI Taxonomy" id="1639882"/>
    <lineage>
        <taxon>Bacteria</taxon>
        <taxon>Pseudomonadati</taxon>
        <taxon>Gemmatimonadota</taxon>
        <taxon>Longimicrobiia</taxon>
        <taxon>Longimicrobiales</taxon>
        <taxon>Longimicrobiaceae</taxon>
        <taxon>Longimicrobium</taxon>
    </lineage>
</organism>
<evidence type="ECO:0000259" key="13">
    <source>
        <dbReference type="PROSITE" id="PS50109"/>
    </source>
</evidence>
<dbReference type="GO" id="GO:0005886">
    <property type="term" value="C:plasma membrane"/>
    <property type="evidence" value="ECO:0007669"/>
    <property type="project" value="TreeGrafter"/>
</dbReference>
<dbReference type="PANTHER" id="PTHR43047:SF72">
    <property type="entry name" value="OSMOSENSING HISTIDINE PROTEIN KINASE SLN1"/>
    <property type="match status" value="1"/>
</dbReference>
<dbReference type="Gene3D" id="3.40.50.2300">
    <property type="match status" value="2"/>
</dbReference>
<dbReference type="InterPro" id="IPR036890">
    <property type="entry name" value="HATPase_C_sf"/>
</dbReference>